<organism evidence="2 3">
    <name type="scientific">Stackebrandtia endophytica</name>
    <dbReference type="NCBI Taxonomy" id="1496996"/>
    <lineage>
        <taxon>Bacteria</taxon>
        <taxon>Bacillati</taxon>
        <taxon>Actinomycetota</taxon>
        <taxon>Actinomycetes</taxon>
        <taxon>Glycomycetales</taxon>
        <taxon>Glycomycetaceae</taxon>
        <taxon>Stackebrandtia</taxon>
    </lineage>
</organism>
<dbReference type="EMBL" id="VFOW01000001">
    <property type="protein sequence ID" value="TQL75803.1"/>
    <property type="molecule type" value="Genomic_DNA"/>
</dbReference>
<gene>
    <name evidence="2" type="ORF">FB566_1318</name>
</gene>
<reference evidence="2 3" key="1">
    <citation type="submission" date="2019-06" db="EMBL/GenBank/DDBJ databases">
        <title>Sequencing the genomes of 1000 actinobacteria strains.</title>
        <authorList>
            <person name="Klenk H.-P."/>
        </authorList>
    </citation>
    <scope>NUCLEOTIDE SEQUENCE [LARGE SCALE GENOMIC DNA]</scope>
    <source>
        <strain evidence="2 3">DSM 45928</strain>
    </source>
</reference>
<sequence length="856" mass="92482">MVKNGEMVSPDPAPDPLAEAWRLQKLGVETMNVGKLSEAAQHLRSGLGLVGWQEGKPLDPPLTLRAVAARLLISLAYAESEQGRHQYGLSLLDLAEPLTPPEFSATLALQRGVVTHKAGRLELALDYYHTAEPLLEEFGPARQLVSLLLNRSVTHAELGRTGLARMDLRRCTALADEHGLPISLAKAWHAIGNVEAYSGNIPAALSIYDRAARLYLEHAPDLESQVLLSKTHALLDAGLLREAAALCDQIIGDHKQSGRTWWGLAIVHIYRAQIALEIDTPEAALHAARQAEVYAGEIGSAFSVSFAERLRRGAELQSGEVSPDYVSAVSTLANSLAEVGDPLDAGVAWMLAAKALVIQGDLSEAERILRRSNRGHRTDGHHFRTLRRLTWAELEVARGDRSAALKHLRIGLNQLHEHRARLGSMEMQAGMTSLGRKLAEKGIELVIDSNRAGTIFSWSERSRAQAFRLPPASPPEDSEIAEILARVRKLRNEIREAELVGDPVAELRSQCRIWERQLREHSWHASGSGKSVPLVKIGQVHQELARWDQALVSFVADRGYLHALVLGDGRTSHVRLGPVDEVAEANRRLLVDLTAATGRKLPGRMLDVVRRSIQHQANVLGKVLLEPVLPLVGAKDLVVVPAQAMASLPWGVLPQLAGRPVTVSPSASVWWSAVRRESRRAGPTLLASGPDLTHAEEELTAIAGLRPDSLVLRDRDATPSAILAALDGASLAHLAAHGYHEPENVLFSRLDFADGPLMAYDIARLSTPPAHVTLSACDVGQSTVTIGDESLGFTAALLHAGTDTVVSSVTKVEHSAAADVMTAYHAGLVAGHRPARALAEASARQPFTSFVCYGAG</sequence>
<evidence type="ECO:0000259" key="1">
    <source>
        <dbReference type="Pfam" id="PF12770"/>
    </source>
</evidence>
<dbReference type="OrthoDB" id="9761935at2"/>
<proteinExistence type="predicted"/>
<dbReference type="InParanoid" id="A0A543ATA8"/>
<dbReference type="SUPFAM" id="SSF48452">
    <property type="entry name" value="TPR-like"/>
    <property type="match status" value="2"/>
</dbReference>
<protein>
    <submittedName>
        <fullName evidence="2">CHAT domain-containing protein</fullName>
    </submittedName>
</protein>
<evidence type="ECO:0000313" key="2">
    <source>
        <dbReference type="EMBL" id="TQL75803.1"/>
    </source>
</evidence>
<name>A0A543ATA8_9ACTN</name>
<dbReference type="SMART" id="SM00028">
    <property type="entry name" value="TPR"/>
    <property type="match status" value="3"/>
</dbReference>
<dbReference type="InterPro" id="IPR011990">
    <property type="entry name" value="TPR-like_helical_dom_sf"/>
</dbReference>
<dbReference type="AlphaFoldDB" id="A0A543ATA8"/>
<comment type="caution">
    <text evidence="2">The sequence shown here is derived from an EMBL/GenBank/DDBJ whole genome shotgun (WGS) entry which is preliminary data.</text>
</comment>
<dbReference type="InterPro" id="IPR019734">
    <property type="entry name" value="TPR_rpt"/>
</dbReference>
<feature type="domain" description="CHAT" evidence="1">
    <location>
        <begin position="616"/>
        <end position="842"/>
    </location>
</feature>
<dbReference type="Proteomes" id="UP000317043">
    <property type="component" value="Unassembled WGS sequence"/>
</dbReference>
<keyword evidence="3" id="KW-1185">Reference proteome</keyword>
<accession>A0A543ATA8</accession>
<dbReference type="Pfam" id="PF12770">
    <property type="entry name" value="CHAT"/>
    <property type="match status" value="1"/>
</dbReference>
<evidence type="ECO:0000313" key="3">
    <source>
        <dbReference type="Proteomes" id="UP000317043"/>
    </source>
</evidence>
<dbReference type="InterPro" id="IPR024983">
    <property type="entry name" value="CHAT_dom"/>
</dbReference>
<dbReference type="Gene3D" id="1.25.40.10">
    <property type="entry name" value="Tetratricopeptide repeat domain"/>
    <property type="match status" value="1"/>
</dbReference>